<feature type="transmembrane region" description="Helical" evidence="1">
    <location>
        <begin position="233"/>
        <end position="250"/>
    </location>
</feature>
<proteinExistence type="predicted"/>
<feature type="transmembrane region" description="Helical" evidence="1">
    <location>
        <begin position="42"/>
        <end position="62"/>
    </location>
</feature>
<keyword evidence="1" id="KW-0812">Transmembrane</keyword>
<comment type="caution">
    <text evidence="3">The sequence shown here is derived from an EMBL/GenBank/DDBJ whole genome shotgun (WGS) entry which is preliminary data.</text>
</comment>
<evidence type="ECO:0000259" key="2">
    <source>
        <dbReference type="Pfam" id="PF01757"/>
    </source>
</evidence>
<dbReference type="PANTHER" id="PTHR23028:SF131">
    <property type="entry name" value="BLR2367 PROTEIN"/>
    <property type="match status" value="1"/>
</dbReference>
<organism evidence="3 4">
    <name type="scientific">Xaviernesmea rhizosphaerae</name>
    <dbReference type="NCBI Taxonomy" id="1672749"/>
    <lineage>
        <taxon>Bacteria</taxon>
        <taxon>Pseudomonadati</taxon>
        <taxon>Pseudomonadota</taxon>
        <taxon>Alphaproteobacteria</taxon>
        <taxon>Hyphomicrobiales</taxon>
        <taxon>Rhizobiaceae</taxon>
        <taxon>Rhizobium/Agrobacterium group</taxon>
        <taxon>Xaviernesmea</taxon>
    </lineage>
</organism>
<feature type="transmembrane region" description="Helical" evidence="1">
    <location>
        <begin position="74"/>
        <end position="92"/>
    </location>
</feature>
<dbReference type="EMBL" id="MSPX01000012">
    <property type="protein sequence ID" value="OQP85738.1"/>
    <property type="molecule type" value="Genomic_DNA"/>
</dbReference>
<dbReference type="PANTHER" id="PTHR23028">
    <property type="entry name" value="ACETYLTRANSFERASE"/>
    <property type="match status" value="1"/>
</dbReference>
<name>A0ABX3PBC1_9HYPH</name>
<feature type="transmembrane region" description="Helical" evidence="1">
    <location>
        <begin position="298"/>
        <end position="320"/>
    </location>
</feature>
<keyword evidence="1" id="KW-1133">Transmembrane helix</keyword>
<feature type="transmembrane region" description="Helical" evidence="1">
    <location>
        <begin position="184"/>
        <end position="202"/>
    </location>
</feature>
<accession>A0ABX3PBC1</accession>
<keyword evidence="1" id="KW-0472">Membrane</keyword>
<dbReference type="InterPro" id="IPR002656">
    <property type="entry name" value="Acyl_transf_3_dom"/>
</dbReference>
<feature type="transmembrane region" description="Helical" evidence="1">
    <location>
        <begin position="7"/>
        <end position="26"/>
    </location>
</feature>
<sequence length="340" mass="37681">MTAKPRYLSIQYLRAVAALMVVFHHLRDPKPWLYNPFENFSFGAYGVEIFFVISGFVIYTAARQEPVGEFVRRRIIRVVPLYWLATAGYIAIDAVSHGVAYQAASLETIVKSFLFIPHFHPLLTDQVLPYLIPGWSLNYEMFFYALFAVTAAFGAYRLGILLVLLVLLVALGALLSPLHSPLALTYTNPLILLFGAGLLIAYGERLGRLPKAAALLLFISAPAVLAIDWLSGSMLHLLPAIGLTLGFVALEHHRRLGEVPLLRLIGDASYAIYLSHFLIIRIVVVLVQHLPLSGPPQLIILLATGLAGSIVFGIAVHLLVEKPLIRLLNRRLLRKRQLPA</sequence>
<dbReference type="InterPro" id="IPR050879">
    <property type="entry name" value="Acyltransferase_3"/>
</dbReference>
<gene>
    <name evidence="3" type="ORF">BTR14_14840</name>
</gene>
<feature type="transmembrane region" description="Helical" evidence="1">
    <location>
        <begin position="160"/>
        <end position="178"/>
    </location>
</feature>
<feature type="transmembrane region" description="Helical" evidence="1">
    <location>
        <begin position="209"/>
        <end position="227"/>
    </location>
</feature>
<dbReference type="Pfam" id="PF01757">
    <property type="entry name" value="Acyl_transf_3"/>
    <property type="match status" value="1"/>
</dbReference>
<evidence type="ECO:0000256" key="1">
    <source>
        <dbReference type="SAM" id="Phobius"/>
    </source>
</evidence>
<reference evidence="3 4" key="1">
    <citation type="journal article" date="2017" name="Antonie Van Leeuwenhoek">
        <title>Rhizobium rhizosphaerae sp. nov., a novel species isolated from rice rhizosphere.</title>
        <authorList>
            <person name="Zhao J.J."/>
            <person name="Zhang J."/>
            <person name="Zhang R.J."/>
            <person name="Zhang C.W."/>
            <person name="Yin H.Q."/>
            <person name="Zhang X.X."/>
        </authorList>
    </citation>
    <scope>NUCLEOTIDE SEQUENCE [LARGE SCALE GENOMIC DNA]</scope>
    <source>
        <strain evidence="3 4">RD15</strain>
    </source>
</reference>
<feature type="domain" description="Acyltransferase 3" evidence="2">
    <location>
        <begin position="8"/>
        <end position="312"/>
    </location>
</feature>
<dbReference type="RefSeq" id="WP_081176743.1">
    <property type="nucleotide sequence ID" value="NZ_MSPX01000012.1"/>
</dbReference>
<feature type="transmembrane region" description="Helical" evidence="1">
    <location>
        <begin position="270"/>
        <end position="292"/>
    </location>
</feature>
<feature type="transmembrane region" description="Helical" evidence="1">
    <location>
        <begin position="130"/>
        <end position="153"/>
    </location>
</feature>
<protein>
    <recommendedName>
        <fullName evidence="2">Acyltransferase 3 domain-containing protein</fullName>
    </recommendedName>
</protein>
<dbReference type="Proteomes" id="UP000192652">
    <property type="component" value="Unassembled WGS sequence"/>
</dbReference>
<evidence type="ECO:0000313" key="4">
    <source>
        <dbReference type="Proteomes" id="UP000192652"/>
    </source>
</evidence>
<keyword evidence="4" id="KW-1185">Reference proteome</keyword>
<evidence type="ECO:0000313" key="3">
    <source>
        <dbReference type="EMBL" id="OQP85738.1"/>
    </source>
</evidence>